<protein>
    <submittedName>
        <fullName evidence="1">Uncharacterized protein</fullName>
    </submittedName>
</protein>
<dbReference type="Proteomes" id="UP001175271">
    <property type="component" value="Unassembled WGS sequence"/>
</dbReference>
<name>A0AA39HMM3_9BILA</name>
<sequence>MDDLPFHFCDTVASKLKNLPEAESFQGLWGAVFQDHQTNRITLEFAIRSEGNQWWYAFTPSEPLELTFDNLFETPSKYLRLSSLSIYISQYPLNQLLVDSINLARIIRQPATRPSAEQFVYFLCKQYRKVTVFLIFSEPKFIEILDDLRFRQQ</sequence>
<reference evidence="1" key="1">
    <citation type="submission" date="2023-06" db="EMBL/GenBank/DDBJ databases">
        <title>Genomic analysis of the entomopathogenic nematode Steinernema hermaphroditum.</title>
        <authorList>
            <person name="Schwarz E.M."/>
            <person name="Heppert J.K."/>
            <person name="Baniya A."/>
            <person name="Schwartz H.T."/>
            <person name="Tan C.-H."/>
            <person name="Antoshechkin I."/>
            <person name="Sternberg P.W."/>
            <person name="Goodrich-Blair H."/>
            <person name="Dillman A.R."/>
        </authorList>
    </citation>
    <scope>NUCLEOTIDE SEQUENCE</scope>
    <source>
        <strain evidence="1">PS9179</strain>
        <tissue evidence="1">Whole animal</tissue>
    </source>
</reference>
<comment type="caution">
    <text evidence="1">The sequence shown here is derived from an EMBL/GenBank/DDBJ whole genome shotgun (WGS) entry which is preliminary data.</text>
</comment>
<evidence type="ECO:0000313" key="1">
    <source>
        <dbReference type="EMBL" id="KAK0408149.1"/>
    </source>
</evidence>
<dbReference type="EMBL" id="JAUCMV010000003">
    <property type="protein sequence ID" value="KAK0408149.1"/>
    <property type="molecule type" value="Genomic_DNA"/>
</dbReference>
<evidence type="ECO:0000313" key="2">
    <source>
        <dbReference type="Proteomes" id="UP001175271"/>
    </source>
</evidence>
<dbReference type="AlphaFoldDB" id="A0AA39HMM3"/>
<organism evidence="1 2">
    <name type="scientific">Steinernema hermaphroditum</name>
    <dbReference type="NCBI Taxonomy" id="289476"/>
    <lineage>
        <taxon>Eukaryota</taxon>
        <taxon>Metazoa</taxon>
        <taxon>Ecdysozoa</taxon>
        <taxon>Nematoda</taxon>
        <taxon>Chromadorea</taxon>
        <taxon>Rhabditida</taxon>
        <taxon>Tylenchina</taxon>
        <taxon>Panagrolaimomorpha</taxon>
        <taxon>Strongyloidoidea</taxon>
        <taxon>Steinernematidae</taxon>
        <taxon>Steinernema</taxon>
    </lineage>
</organism>
<gene>
    <name evidence="1" type="ORF">QR680_003799</name>
</gene>
<accession>A0AA39HMM3</accession>
<keyword evidence="2" id="KW-1185">Reference proteome</keyword>
<proteinExistence type="predicted"/>